<dbReference type="InterPro" id="IPR038090">
    <property type="entry name" value="Cdt1_C_WH_dom_sf"/>
</dbReference>
<feature type="compositionally biased region" description="Acidic residues" evidence="3">
    <location>
        <begin position="431"/>
        <end position="452"/>
    </location>
</feature>
<dbReference type="AlphaFoldDB" id="A0ABC8L3K8"/>
<accession>A0ABC8L3K8</accession>
<sequence length="588" mass="64760">MSAPGSSSRSLPFKSKKRLVDLLDSPSSKSQTGNPNPSSVPFPTPEKPPENMHTRSRNRSVALSVKEIRQAAGSGRRSEDPVGKASSARSQLLFSSNDSSSSSLKRKKIDKEKLPEKYEILGKFFDALDSTIVLSRLRGSKPIFSNISGKIEHLTERRFCYSHLAQIKHILPEAIEIKRVLIHDEATSCMKPDLHVTLNADAVEENDKSKSDSKKKISLRKVFRERLADFVKSHPQGDEVPEEQLPELFNRRKPNEDSKAEEVKSISSLMGEMASIPAAKLISSFMKVPSTPVNAPSSPAKSQINTAPTSSPALSKINLAPTPVKAVSTPANVPSTPAKIDSTPSILSTPAKMDPIPVIVASTPPEFASTPARVYSTSLASRLQKRSSGDTTPDDVSADPPAKLARRSSLSSSRSLNFDSCTEDDKAMDVTDADEEDVEQEPEEDASSDDEILNILPAKLRQSIKEQERKAIEESNPAISEAKRRRKMIACLPKLFNVIHYLIQSIRRWVITKEELVHKIIAGHSDITDRKEVEEQLILMQELVPEWISEKRSSCGDLLVCINKLASPQTIRSQLEEENKKAVAPSCP</sequence>
<dbReference type="FunFam" id="1.10.10.1420:FF:000003">
    <property type="entry name" value="CDT1-like protein a chloroplastic"/>
    <property type="match status" value="1"/>
</dbReference>
<dbReference type="InterPro" id="IPR036390">
    <property type="entry name" value="WH_DNA-bd_sf"/>
</dbReference>
<evidence type="ECO:0000313" key="5">
    <source>
        <dbReference type="EMBL" id="CAH8362693.1"/>
    </source>
</evidence>
<feature type="compositionally biased region" description="Basic and acidic residues" evidence="3">
    <location>
        <begin position="249"/>
        <end position="259"/>
    </location>
</feature>
<feature type="compositionally biased region" description="Polar residues" evidence="3">
    <location>
        <begin position="292"/>
        <end position="313"/>
    </location>
</feature>
<feature type="compositionally biased region" description="Low complexity" evidence="3">
    <location>
        <begin position="90"/>
        <end position="103"/>
    </location>
</feature>
<comment type="similarity">
    <text evidence="1">Belongs to the Cdt1 family.</text>
</comment>
<feature type="region of interest" description="Disordered" evidence="3">
    <location>
        <begin position="232"/>
        <end position="259"/>
    </location>
</feature>
<feature type="region of interest" description="Disordered" evidence="3">
    <location>
        <begin position="1"/>
        <end position="109"/>
    </location>
</feature>
<dbReference type="EMBL" id="CAKOAT010338487">
    <property type="protein sequence ID" value="CAH8362693.1"/>
    <property type="molecule type" value="Genomic_DNA"/>
</dbReference>
<feature type="domain" description="CDT1 Geminin-binding" evidence="4">
    <location>
        <begin position="114"/>
        <end position="247"/>
    </location>
</feature>
<feature type="compositionally biased region" description="Low complexity" evidence="3">
    <location>
        <begin position="407"/>
        <end position="416"/>
    </location>
</feature>
<evidence type="ECO:0000259" key="4">
    <source>
        <dbReference type="SMART" id="SM01075"/>
    </source>
</evidence>
<keyword evidence="6" id="KW-1185">Reference proteome</keyword>
<evidence type="ECO:0000313" key="6">
    <source>
        <dbReference type="Proteomes" id="UP001642260"/>
    </source>
</evidence>
<comment type="caution">
    <text evidence="5">The sequence shown here is derived from an EMBL/GenBank/DDBJ whole genome shotgun (WGS) entry which is preliminary data.</text>
</comment>
<dbReference type="PANTHER" id="PTHR28637:SF12">
    <property type="entry name" value="CDT1 GEMININ-BINDING DOMAIN-CONTAINING PROTEIN"/>
    <property type="match status" value="1"/>
</dbReference>
<reference evidence="5 6" key="1">
    <citation type="submission" date="2022-03" db="EMBL/GenBank/DDBJ databases">
        <authorList>
            <person name="Macdonald S."/>
            <person name="Ahmed S."/>
            <person name="Newling K."/>
        </authorList>
    </citation>
    <scope>NUCLEOTIDE SEQUENCE [LARGE SCALE GENOMIC DNA]</scope>
</reference>
<proteinExistence type="inferred from homology"/>
<dbReference type="PANTHER" id="PTHR28637">
    <property type="entry name" value="DNA REPLICATION FACTOR CDT1"/>
    <property type="match status" value="1"/>
</dbReference>
<dbReference type="InterPro" id="IPR045173">
    <property type="entry name" value="Cdt1"/>
</dbReference>
<protein>
    <recommendedName>
        <fullName evidence="4">CDT1 Geminin-binding domain-containing protein</fullName>
    </recommendedName>
</protein>
<feature type="compositionally biased region" description="Polar residues" evidence="3">
    <location>
        <begin position="1"/>
        <end position="10"/>
    </location>
</feature>
<feature type="region of interest" description="Disordered" evidence="3">
    <location>
        <begin position="292"/>
        <end position="314"/>
    </location>
</feature>
<keyword evidence="2" id="KW-0131">Cell cycle</keyword>
<dbReference type="Gene3D" id="1.10.10.1420">
    <property type="entry name" value="DNA replication factor Cdt1, C-terminal WH domain"/>
    <property type="match status" value="1"/>
</dbReference>
<feature type="region of interest" description="Disordered" evidence="3">
    <location>
        <begin position="379"/>
        <end position="452"/>
    </location>
</feature>
<dbReference type="Pfam" id="PF08839">
    <property type="entry name" value="CDT1"/>
    <property type="match status" value="1"/>
</dbReference>
<evidence type="ECO:0000256" key="2">
    <source>
        <dbReference type="ARBA" id="ARBA00023306"/>
    </source>
</evidence>
<dbReference type="Pfam" id="PF16679">
    <property type="entry name" value="CDT1_C"/>
    <property type="match status" value="1"/>
</dbReference>
<dbReference type="SUPFAM" id="SSF46785">
    <property type="entry name" value="Winged helix' DNA-binding domain"/>
    <property type="match status" value="1"/>
</dbReference>
<dbReference type="InterPro" id="IPR032054">
    <property type="entry name" value="Cdt1_C"/>
</dbReference>
<feature type="compositionally biased region" description="Polar residues" evidence="3">
    <location>
        <begin position="25"/>
        <end position="37"/>
    </location>
</feature>
<evidence type="ECO:0000256" key="3">
    <source>
        <dbReference type="SAM" id="MobiDB-lite"/>
    </source>
</evidence>
<dbReference type="Proteomes" id="UP001642260">
    <property type="component" value="Unassembled WGS sequence"/>
</dbReference>
<gene>
    <name evidence="5" type="ORF">ERUC_LOCUS28449</name>
</gene>
<dbReference type="SMART" id="SM01075">
    <property type="entry name" value="CDT1"/>
    <property type="match status" value="1"/>
</dbReference>
<dbReference type="InterPro" id="IPR014939">
    <property type="entry name" value="CDT1_Gemini-bd-like"/>
</dbReference>
<name>A0ABC8L3K8_ERUVS</name>
<dbReference type="CDD" id="cd08674">
    <property type="entry name" value="Cdt1_m"/>
    <property type="match status" value="1"/>
</dbReference>
<organism evidence="5 6">
    <name type="scientific">Eruca vesicaria subsp. sativa</name>
    <name type="common">Garden rocket</name>
    <name type="synonym">Eruca sativa</name>
    <dbReference type="NCBI Taxonomy" id="29727"/>
    <lineage>
        <taxon>Eukaryota</taxon>
        <taxon>Viridiplantae</taxon>
        <taxon>Streptophyta</taxon>
        <taxon>Embryophyta</taxon>
        <taxon>Tracheophyta</taxon>
        <taxon>Spermatophyta</taxon>
        <taxon>Magnoliopsida</taxon>
        <taxon>eudicotyledons</taxon>
        <taxon>Gunneridae</taxon>
        <taxon>Pentapetalae</taxon>
        <taxon>rosids</taxon>
        <taxon>malvids</taxon>
        <taxon>Brassicales</taxon>
        <taxon>Brassicaceae</taxon>
        <taxon>Brassiceae</taxon>
        <taxon>Eruca</taxon>
    </lineage>
</organism>
<dbReference type="CDD" id="cd08767">
    <property type="entry name" value="Cdt1_c"/>
    <property type="match status" value="1"/>
</dbReference>
<evidence type="ECO:0000256" key="1">
    <source>
        <dbReference type="ARBA" id="ARBA00008356"/>
    </source>
</evidence>